<dbReference type="EMBL" id="UGYN01000002">
    <property type="protein sequence ID" value="SUI49780.1"/>
    <property type="molecule type" value="Genomic_DNA"/>
</dbReference>
<protein>
    <submittedName>
        <fullName evidence="1">Uncharacterized protein</fullName>
    </submittedName>
</protein>
<reference evidence="1 2" key="1">
    <citation type="submission" date="2018-06" db="EMBL/GenBank/DDBJ databases">
        <authorList>
            <consortium name="Pathogen Informatics"/>
            <person name="Doyle S."/>
        </authorList>
    </citation>
    <scope>NUCLEOTIDE SEQUENCE [LARGE SCALE GENOMIC DNA]</scope>
    <source>
        <strain evidence="1 2">NCTC11544</strain>
    </source>
</reference>
<dbReference type="RefSeq" id="WP_242507588.1">
    <property type="nucleotide sequence ID" value="NZ_CAMKUF010000002.1"/>
</dbReference>
<proteinExistence type="predicted"/>
<organism evidence="1 2">
    <name type="scientific">Serratia quinivorans</name>
    <dbReference type="NCBI Taxonomy" id="137545"/>
    <lineage>
        <taxon>Bacteria</taxon>
        <taxon>Pseudomonadati</taxon>
        <taxon>Pseudomonadota</taxon>
        <taxon>Gammaproteobacteria</taxon>
        <taxon>Enterobacterales</taxon>
        <taxon>Yersiniaceae</taxon>
        <taxon>Serratia</taxon>
    </lineage>
</organism>
<evidence type="ECO:0000313" key="1">
    <source>
        <dbReference type="EMBL" id="SUI49780.1"/>
    </source>
</evidence>
<dbReference type="Proteomes" id="UP000255529">
    <property type="component" value="Unassembled WGS sequence"/>
</dbReference>
<gene>
    <name evidence="1" type="ORF">NCTC11544_01078</name>
</gene>
<accession>A0A379YUR5</accession>
<sequence length="164" mass="18853">MMQALTNEHRVSAPEDFPFSGIWRLQPELSNYEFGISPRDGTYEVSLDSEDWLVITSRWSNVTGRFHEANFEGVLGGGLFPYYSYEAADELYFEFVQPDILRSAAFKNGIKVHWAERRLCDSCNLMTIKVFGLRAGRVYGNADVYKRVCSPPLEYAKKINKNDF</sequence>
<evidence type="ECO:0000313" key="2">
    <source>
        <dbReference type="Proteomes" id="UP000255529"/>
    </source>
</evidence>
<name>A0A379YUR5_9GAMM</name>
<dbReference type="AlphaFoldDB" id="A0A379YUR5"/>